<proteinExistence type="predicted"/>
<protein>
    <submittedName>
        <fullName evidence="1">Uncharacterized protein</fullName>
    </submittedName>
</protein>
<dbReference type="Proteomes" id="UP000823849">
    <property type="component" value="Unassembled WGS sequence"/>
</dbReference>
<reference evidence="1" key="1">
    <citation type="journal article" date="2021" name="PeerJ">
        <title>Extensive microbial diversity within the chicken gut microbiome revealed by metagenomics and culture.</title>
        <authorList>
            <person name="Gilroy R."/>
            <person name="Ravi A."/>
            <person name="Getino M."/>
            <person name="Pursley I."/>
            <person name="Horton D.L."/>
            <person name="Alikhan N.F."/>
            <person name="Baker D."/>
            <person name="Gharbi K."/>
            <person name="Hall N."/>
            <person name="Watson M."/>
            <person name="Adriaenssens E.M."/>
            <person name="Foster-Nyarko E."/>
            <person name="Jarju S."/>
            <person name="Secka A."/>
            <person name="Antonio M."/>
            <person name="Oren A."/>
            <person name="Chaudhuri R.R."/>
            <person name="La Ragione R."/>
            <person name="Hildebrand F."/>
            <person name="Pallen M.J."/>
        </authorList>
    </citation>
    <scope>NUCLEOTIDE SEQUENCE</scope>
    <source>
        <strain evidence="1">CHK185-5351</strain>
    </source>
</reference>
<name>A0A9D2NC58_9FIRM</name>
<reference evidence="1" key="2">
    <citation type="submission" date="2021-04" db="EMBL/GenBank/DDBJ databases">
        <authorList>
            <person name="Gilroy R."/>
        </authorList>
    </citation>
    <scope>NUCLEOTIDE SEQUENCE</scope>
    <source>
        <strain evidence="1">CHK185-5351</strain>
    </source>
</reference>
<accession>A0A9D2NC58</accession>
<dbReference type="AlphaFoldDB" id="A0A9D2NC58"/>
<evidence type="ECO:0000313" key="2">
    <source>
        <dbReference type="Proteomes" id="UP000823849"/>
    </source>
</evidence>
<dbReference type="EMBL" id="DWWU01000039">
    <property type="protein sequence ID" value="HJC16041.1"/>
    <property type="molecule type" value="Genomic_DNA"/>
</dbReference>
<comment type="caution">
    <text evidence="1">The sequence shown here is derived from an EMBL/GenBank/DDBJ whole genome shotgun (WGS) entry which is preliminary data.</text>
</comment>
<evidence type="ECO:0000313" key="1">
    <source>
        <dbReference type="EMBL" id="HJC16041.1"/>
    </source>
</evidence>
<gene>
    <name evidence="1" type="ORF">H9705_09545</name>
</gene>
<sequence>MHEIMKIIDEEEKKLKEIDSAWGGVEVIYYDNRPTYMTINVPLKGNKEKISKLETDGWRRAKRRKAQGGYMVQLMSKCFPQEG</sequence>
<organism evidence="1 2">
    <name type="scientific">Candidatus Fusicatenibacter intestinigallinarum</name>
    <dbReference type="NCBI Taxonomy" id="2838598"/>
    <lineage>
        <taxon>Bacteria</taxon>
        <taxon>Bacillati</taxon>
        <taxon>Bacillota</taxon>
        <taxon>Clostridia</taxon>
        <taxon>Lachnospirales</taxon>
        <taxon>Lachnospiraceae</taxon>
        <taxon>Fusicatenibacter</taxon>
    </lineage>
</organism>